<sequence length="402" mass="43116">MRFSIAYLARGRDSSAAALYSPLDQSPLQELSKASTSKSLSRHIRTSSAAPTMASNDIYRGQAAHEPGLDVKPHSYAAKPFDEEYDIEVKVTHCGICGSDLHTISGGWGEIDYPLVVGHEIVGHVVRIGSKVDKTKFAIGMRVGVGAQCESCLNCAQCDKNKEQLCPEMLWTYGSTNKAGYVTQGGYADYYRCHAKFVFPIPAGLPSESAAPMMCAGVTTYSPLKAHGAGPGKKVAVLGIGGLGHLGIQWAVALGAEVTALSSSAAKEAECKNVLGAHHYLNYSDPEAVKAAAQSFDILLCTSYGDKTDWNFLFNLVATEGKFILVGLPEKPISFMAFSVVPRQITFVGSLIGSPETIEEMLQFAVEKNVRSIVQVMPMAEASAALKKVRAGDVRFRIVLQN</sequence>
<evidence type="ECO:0000256" key="1">
    <source>
        <dbReference type="ARBA" id="ARBA00001947"/>
    </source>
</evidence>
<dbReference type="InterPro" id="IPR047109">
    <property type="entry name" value="CAD-like"/>
</dbReference>
<dbReference type="FunFam" id="3.40.50.720:FF:000022">
    <property type="entry name" value="Cinnamyl alcohol dehydrogenase"/>
    <property type="match status" value="1"/>
</dbReference>
<dbReference type="OrthoDB" id="60812at2759"/>
<organism evidence="7 8">
    <name type="scientific">Saprolegnia diclina (strain VS20)</name>
    <dbReference type="NCBI Taxonomy" id="1156394"/>
    <lineage>
        <taxon>Eukaryota</taxon>
        <taxon>Sar</taxon>
        <taxon>Stramenopiles</taxon>
        <taxon>Oomycota</taxon>
        <taxon>Saprolegniomycetes</taxon>
        <taxon>Saprolegniales</taxon>
        <taxon>Saprolegniaceae</taxon>
        <taxon>Saprolegnia</taxon>
    </lineage>
</organism>
<dbReference type="eggNOG" id="KOG0023">
    <property type="taxonomic scope" value="Eukaryota"/>
</dbReference>
<dbReference type="EMBL" id="JH767156">
    <property type="protein sequence ID" value="EQC34088.1"/>
    <property type="molecule type" value="Genomic_DNA"/>
</dbReference>
<dbReference type="GeneID" id="19949025"/>
<dbReference type="Gene3D" id="3.40.50.720">
    <property type="entry name" value="NAD(P)-binding Rossmann-like Domain"/>
    <property type="match status" value="1"/>
</dbReference>
<dbReference type="RefSeq" id="XP_008612399.1">
    <property type="nucleotide sequence ID" value="XM_008614177.1"/>
</dbReference>
<evidence type="ECO:0000256" key="2">
    <source>
        <dbReference type="ARBA" id="ARBA00022723"/>
    </source>
</evidence>
<gene>
    <name evidence="7" type="ORF">SDRG_08298</name>
</gene>
<evidence type="ECO:0000256" key="5">
    <source>
        <dbReference type="RuleBase" id="RU361277"/>
    </source>
</evidence>
<dbReference type="AlphaFoldDB" id="T0RNX0"/>
<dbReference type="STRING" id="1156394.T0RNX0"/>
<dbReference type="Pfam" id="PF08240">
    <property type="entry name" value="ADH_N"/>
    <property type="match status" value="1"/>
</dbReference>
<dbReference type="InterPro" id="IPR020843">
    <property type="entry name" value="ER"/>
</dbReference>
<dbReference type="SMART" id="SM00829">
    <property type="entry name" value="PKS_ER"/>
    <property type="match status" value="1"/>
</dbReference>
<feature type="domain" description="Enoyl reductase (ER)" evidence="6">
    <location>
        <begin position="68"/>
        <end position="400"/>
    </location>
</feature>
<dbReference type="InParanoid" id="T0RNX0"/>
<keyword evidence="8" id="KW-1185">Reference proteome</keyword>
<dbReference type="InterPro" id="IPR036291">
    <property type="entry name" value="NAD(P)-bd_dom_sf"/>
</dbReference>
<comment type="similarity">
    <text evidence="5">Belongs to the zinc-containing alcohol dehydrogenase family.</text>
</comment>
<comment type="cofactor">
    <cofactor evidence="1 5">
        <name>Zn(2+)</name>
        <dbReference type="ChEBI" id="CHEBI:29105"/>
    </cofactor>
</comment>
<dbReference type="SUPFAM" id="SSF50129">
    <property type="entry name" value="GroES-like"/>
    <property type="match status" value="1"/>
</dbReference>
<dbReference type="GO" id="GO:0008270">
    <property type="term" value="F:zinc ion binding"/>
    <property type="evidence" value="ECO:0007669"/>
    <property type="project" value="InterPro"/>
</dbReference>
<dbReference type="PROSITE" id="PS00059">
    <property type="entry name" value="ADH_ZINC"/>
    <property type="match status" value="1"/>
</dbReference>
<dbReference type="GO" id="GO:0016616">
    <property type="term" value="F:oxidoreductase activity, acting on the CH-OH group of donors, NAD or NADP as acceptor"/>
    <property type="evidence" value="ECO:0007669"/>
    <property type="project" value="InterPro"/>
</dbReference>
<dbReference type="InterPro" id="IPR013149">
    <property type="entry name" value="ADH-like_C"/>
</dbReference>
<dbReference type="InterPro" id="IPR011032">
    <property type="entry name" value="GroES-like_sf"/>
</dbReference>
<dbReference type="EMBL" id="JH767156">
    <property type="protein sequence ID" value="EQC34087.1"/>
    <property type="molecule type" value="Genomic_DNA"/>
</dbReference>
<dbReference type="Pfam" id="PF00107">
    <property type="entry name" value="ADH_zinc_N"/>
    <property type="match status" value="1"/>
</dbReference>
<protein>
    <recommendedName>
        <fullName evidence="6">Enoyl reductase (ER) domain-containing protein</fullName>
    </recommendedName>
</protein>
<proteinExistence type="inferred from homology"/>
<dbReference type="PANTHER" id="PTHR42683">
    <property type="entry name" value="ALDEHYDE REDUCTASE"/>
    <property type="match status" value="1"/>
</dbReference>
<reference evidence="7 8" key="1">
    <citation type="submission" date="2012-04" db="EMBL/GenBank/DDBJ databases">
        <title>The Genome Sequence of Saprolegnia declina VS20.</title>
        <authorList>
            <consortium name="The Broad Institute Genome Sequencing Platform"/>
            <person name="Russ C."/>
            <person name="Nusbaum C."/>
            <person name="Tyler B."/>
            <person name="van West P."/>
            <person name="Dieguez-Uribeondo J."/>
            <person name="de Bruijn I."/>
            <person name="Tripathy S."/>
            <person name="Jiang R."/>
            <person name="Young S.K."/>
            <person name="Zeng Q."/>
            <person name="Gargeya S."/>
            <person name="Fitzgerald M."/>
            <person name="Haas B."/>
            <person name="Abouelleil A."/>
            <person name="Alvarado L."/>
            <person name="Arachchi H.M."/>
            <person name="Berlin A."/>
            <person name="Chapman S.B."/>
            <person name="Goldberg J."/>
            <person name="Griggs A."/>
            <person name="Gujja S."/>
            <person name="Hansen M."/>
            <person name="Howarth C."/>
            <person name="Imamovic A."/>
            <person name="Larimer J."/>
            <person name="McCowen C."/>
            <person name="Montmayeur A."/>
            <person name="Murphy C."/>
            <person name="Neiman D."/>
            <person name="Pearson M."/>
            <person name="Priest M."/>
            <person name="Roberts A."/>
            <person name="Saif S."/>
            <person name="Shea T."/>
            <person name="Sisk P."/>
            <person name="Sykes S."/>
            <person name="Wortman J."/>
            <person name="Nusbaum C."/>
            <person name="Birren B."/>
        </authorList>
    </citation>
    <scope>NUCLEOTIDE SEQUENCE [LARGE SCALE GENOMIC DNA]</scope>
    <source>
        <strain evidence="7 8">VS20</strain>
    </source>
</reference>
<dbReference type="Proteomes" id="UP000030762">
    <property type="component" value="Unassembled WGS sequence"/>
</dbReference>
<name>T0RNX0_SAPDV</name>
<evidence type="ECO:0000313" key="7">
    <source>
        <dbReference type="EMBL" id="EQC34088.1"/>
    </source>
</evidence>
<dbReference type="SUPFAM" id="SSF51735">
    <property type="entry name" value="NAD(P)-binding Rossmann-fold domains"/>
    <property type="match status" value="1"/>
</dbReference>
<dbReference type="VEuPathDB" id="FungiDB:SDRG_08298"/>
<evidence type="ECO:0000256" key="3">
    <source>
        <dbReference type="ARBA" id="ARBA00022833"/>
    </source>
</evidence>
<evidence type="ECO:0000259" key="6">
    <source>
        <dbReference type="SMART" id="SM00829"/>
    </source>
</evidence>
<evidence type="ECO:0000256" key="4">
    <source>
        <dbReference type="ARBA" id="ARBA00023002"/>
    </source>
</evidence>
<dbReference type="RefSeq" id="XP_008612400.1">
    <property type="nucleotide sequence ID" value="XM_008614178.1"/>
</dbReference>
<keyword evidence="4" id="KW-0560">Oxidoreductase</keyword>
<keyword evidence="2 5" id="KW-0479">Metal-binding</keyword>
<dbReference type="InterPro" id="IPR013154">
    <property type="entry name" value="ADH-like_N"/>
</dbReference>
<dbReference type="Gene3D" id="3.90.180.10">
    <property type="entry name" value="Medium-chain alcohol dehydrogenases, catalytic domain"/>
    <property type="match status" value="1"/>
</dbReference>
<keyword evidence="3 5" id="KW-0862">Zinc</keyword>
<dbReference type="OMA" id="DIKTECC"/>
<evidence type="ECO:0000313" key="8">
    <source>
        <dbReference type="Proteomes" id="UP000030762"/>
    </source>
</evidence>
<dbReference type="CDD" id="cd05283">
    <property type="entry name" value="CAD1"/>
    <property type="match status" value="1"/>
</dbReference>
<dbReference type="InterPro" id="IPR002328">
    <property type="entry name" value="ADH_Zn_CS"/>
</dbReference>
<accession>T0RNX0</accession>